<dbReference type="Proteomes" id="UP000252792">
    <property type="component" value="Unassembled WGS sequence"/>
</dbReference>
<evidence type="ECO:0000313" key="2">
    <source>
        <dbReference type="Proteomes" id="UP000252792"/>
    </source>
</evidence>
<proteinExistence type="predicted"/>
<sequence>MYPETISVFLSLAYDAHFSFDLFFQAFLESLSKQ</sequence>
<dbReference type="AlphaFoldDB" id="A0A366ITC9"/>
<dbReference type="EMBL" id="QNSE01000022">
    <property type="protein sequence ID" value="RBP78051.1"/>
    <property type="molecule type" value="Genomic_DNA"/>
</dbReference>
<name>A0A366ITC9_9GAMM</name>
<organism evidence="1 2">
    <name type="scientific">Marinomonas rhizomae</name>
    <dbReference type="NCBI Taxonomy" id="491948"/>
    <lineage>
        <taxon>Bacteria</taxon>
        <taxon>Pseudomonadati</taxon>
        <taxon>Pseudomonadota</taxon>
        <taxon>Gammaproteobacteria</taxon>
        <taxon>Oceanospirillales</taxon>
        <taxon>Oceanospirillaceae</taxon>
        <taxon>Marinomonas</taxon>
    </lineage>
</organism>
<keyword evidence="2" id="KW-1185">Reference proteome</keyword>
<accession>A0A366ITC9</accession>
<protein>
    <submittedName>
        <fullName evidence="1">Uncharacterized protein</fullName>
    </submittedName>
</protein>
<comment type="caution">
    <text evidence="1">The sequence shown here is derived from an EMBL/GenBank/DDBJ whole genome shotgun (WGS) entry which is preliminary data.</text>
</comment>
<reference evidence="1 2" key="1">
    <citation type="submission" date="2018-06" db="EMBL/GenBank/DDBJ databases">
        <title>Genomic Encyclopedia of Type Strains, Phase III (KMG-III): the genomes of soil and plant-associated and newly described type strains.</title>
        <authorList>
            <person name="Whitman W."/>
        </authorList>
    </citation>
    <scope>NUCLEOTIDE SEQUENCE [LARGE SCALE GENOMIC DNA]</scope>
    <source>
        <strain evidence="1 2">CECT 7377</strain>
    </source>
</reference>
<evidence type="ECO:0000313" key="1">
    <source>
        <dbReference type="EMBL" id="RBP78051.1"/>
    </source>
</evidence>
<gene>
    <name evidence="1" type="ORF">DFP80_12235</name>
</gene>